<proteinExistence type="predicted"/>
<reference evidence="1" key="2">
    <citation type="submission" date="2013-05" db="EMBL/GenBank/DDBJ databases">
        <authorList>
            <person name="Carter J.-M."/>
            <person name="Baker S.C."/>
            <person name="Pink R."/>
            <person name="Carter D.R.F."/>
            <person name="Collins A."/>
            <person name="Tomlin J."/>
            <person name="Gibbs M."/>
            <person name="Breuker C.J."/>
        </authorList>
    </citation>
    <scope>NUCLEOTIDE SEQUENCE</scope>
    <source>
        <tissue evidence="1">Ovary</tissue>
    </source>
</reference>
<dbReference type="AlphaFoldDB" id="S4P0Q2"/>
<reference evidence="1" key="1">
    <citation type="journal article" date="2013" name="BMC Genomics">
        <title>Unscrambling butterfly oogenesis.</title>
        <authorList>
            <person name="Carter J.M."/>
            <person name="Baker S.C."/>
            <person name="Pink R."/>
            <person name="Carter D.R."/>
            <person name="Collins A."/>
            <person name="Tomlin J."/>
            <person name="Gibbs M."/>
            <person name="Breuker C.J."/>
        </authorList>
    </citation>
    <scope>NUCLEOTIDE SEQUENCE</scope>
    <source>
        <tissue evidence="1">Ovary</tissue>
    </source>
</reference>
<sequence>MRYPLVGIWRDEINKIGCQNIRQIQSILIVCPRKLIKSLKYTNCYVIIRMHFALGYAIKITILFCPRVMSLVGLTCAPCDHFETIIGRKLFRSVC</sequence>
<dbReference type="EMBL" id="GAIX01009241">
    <property type="protein sequence ID" value="JAA83319.1"/>
    <property type="molecule type" value="Transcribed_RNA"/>
</dbReference>
<accession>S4P0Q2</accession>
<evidence type="ECO:0000313" key="1">
    <source>
        <dbReference type="EMBL" id="JAA83319.1"/>
    </source>
</evidence>
<organism evidence="1">
    <name type="scientific">Pararge aegeria</name>
    <name type="common">speckled wood butterfly</name>
    <dbReference type="NCBI Taxonomy" id="116150"/>
    <lineage>
        <taxon>Eukaryota</taxon>
        <taxon>Metazoa</taxon>
        <taxon>Ecdysozoa</taxon>
        <taxon>Arthropoda</taxon>
        <taxon>Hexapoda</taxon>
        <taxon>Insecta</taxon>
        <taxon>Pterygota</taxon>
        <taxon>Neoptera</taxon>
        <taxon>Endopterygota</taxon>
        <taxon>Lepidoptera</taxon>
        <taxon>Glossata</taxon>
        <taxon>Ditrysia</taxon>
        <taxon>Papilionoidea</taxon>
        <taxon>Nymphalidae</taxon>
        <taxon>Satyrinae</taxon>
        <taxon>Satyrini</taxon>
        <taxon>Parargina</taxon>
        <taxon>Pararge</taxon>
    </lineage>
</organism>
<protein>
    <submittedName>
        <fullName evidence="1">Uncharacterized protein</fullName>
    </submittedName>
</protein>
<name>S4P0Q2_9NEOP</name>